<dbReference type="EMBL" id="KZ454427">
    <property type="protein sequence ID" value="PKA46196.1"/>
    <property type="molecule type" value="Genomic_DNA"/>
</dbReference>
<dbReference type="InterPro" id="IPR000261">
    <property type="entry name" value="EH_dom"/>
</dbReference>
<dbReference type="PROSITE" id="PS50222">
    <property type="entry name" value="EF_HAND_2"/>
    <property type="match status" value="2"/>
</dbReference>
<feature type="domain" description="EH" evidence="3">
    <location>
        <begin position="10"/>
        <end position="101"/>
    </location>
</feature>
<feature type="domain" description="EF-hand" evidence="4">
    <location>
        <begin position="499"/>
        <end position="534"/>
    </location>
</feature>
<feature type="region of interest" description="Disordered" evidence="2">
    <location>
        <begin position="361"/>
        <end position="385"/>
    </location>
</feature>
<dbReference type="SMART" id="SM00027">
    <property type="entry name" value="EH"/>
    <property type="match status" value="2"/>
</dbReference>
<dbReference type="OrthoDB" id="524326at2759"/>
<feature type="compositionally biased region" description="Polar residues" evidence="2">
    <location>
        <begin position="948"/>
        <end position="961"/>
    </location>
</feature>
<evidence type="ECO:0000256" key="2">
    <source>
        <dbReference type="SAM" id="MobiDB-lite"/>
    </source>
</evidence>
<feature type="domain" description="EH" evidence="3">
    <location>
        <begin position="500"/>
        <end position="582"/>
    </location>
</feature>
<feature type="compositionally biased region" description="Basic and acidic residues" evidence="2">
    <location>
        <begin position="968"/>
        <end position="977"/>
    </location>
</feature>
<sequence>MAAGQGQAPTADAFDAYFRAADLDRDGRISGQEAVAFFKGSNLSNEILAQIWSYAAGQNNSGFLGRMEFYNALRLVTVAQSGRGLTPDIVKAALYSPAAVKIPAPKINPTTASSAPQANNMSAQPDLSGNIRPPTSQMNSMATSTLQANTMVTQAAHAGIMRPPASQLHKLSIASSQTNNLVPQHSQTGFMRPPTLPINSLDTSSPRGNMFSQPVQSSFIRPEGSQMNSLSTSAPQTNNVSPLAGQTGFMMPSASQNPGVSGQQIPQYAGISPQVPNLVRPPQAAQVTVPRAVQGFGYGLQTANAMTSTGVQSSKEPALSTDWLTSATSRSLGPTASGGSQGHSISKDGLVDQLVISSSVSSNPLDPAPPSFPSSSKDSKDLVLSGNGLPAKDMFGGDAFSATQMKPNASIPNSSIYNSSIVPAIPGSQASVNQSQPGNVQAIPFLHPTADQMQKPQSLVKQNQQDTTQNTSTLTVSSFPTGPASATQTELPWPKITQSDIRKYIKVFLEVDKDRDGKITGEEARNLFLSWRLPREVLRQVWDLSDQDNDSMLSLREFCVAVYLMERYREGRPLPSVLPNSVRFDQTLILATAQPSTAYGTPAWQPRPVSPAQAVTDLRSRGPSSRMEPSGRTPMPPQSDGASPVVQLKPRVPVLEENFVNQLSDEEQKALKVKLQEATDADNKVQELEKEILDSKQKTELYRSKMQEIVLYKSKCDSRLNEIIERIAADRHEGEHLAKKYEEKYKQTGDVASKLTVDEAIFRDIQEKKLELYNAIVRMELGEKSDGALQERAVQIQNDLDELVKALNERCKQYGLRAKPTSLLELPFGWQPGIQEISADWDEKWDKFDEDDGFTFIKELTLEVENIVAPEKTKPISVLGAKALPKEVPSAETINAGDAVDDDKDAVLISKEESKKDKSLSTGEVSTETELANAQSDHASEKSPPSTPGRSTIESPSQSKFIFSPRANENHREKFTDETTWGATFDNDDTDSVWGFNPIRTKETVYDVSGQDTFYGLGGFSLNPLNTDSPSAASVYGKEQGPFFDSVPSTPMYNSSYSPKFNEGPDDYSFDNFSRFDSFSTHDNLFPSSSSLTRFDSIRSTTESSRDPFARFDSFRSTADAQRDAFARFDSMKSTADPHETLARFDSMKSTSDYRHGFSFDDSDPFGSGPFRTSDSRDPKKSTDHWSSF</sequence>
<organism evidence="5 6">
    <name type="scientific">Apostasia shenzhenica</name>
    <dbReference type="NCBI Taxonomy" id="1088818"/>
    <lineage>
        <taxon>Eukaryota</taxon>
        <taxon>Viridiplantae</taxon>
        <taxon>Streptophyta</taxon>
        <taxon>Embryophyta</taxon>
        <taxon>Tracheophyta</taxon>
        <taxon>Spermatophyta</taxon>
        <taxon>Magnoliopsida</taxon>
        <taxon>Liliopsida</taxon>
        <taxon>Asparagales</taxon>
        <taxon>Orchidaceae</taxon>
        <taxon>Apostasioideae</taxon>
        <taxon>Apostasia</taxon>
    </lineage>
</organism>
<dbReference type="GO" id="GO:0016197">
    <property type="term" value="P:endosomal transport"/>
    <property type="evidence" value="ECO:0007669"/>
    <property type="project" value="TreeGrafter"/>
</dbReference>
<evidence type="ECO:0000259" key="3">
    <source>
        <dbReference type="PROSITE" id="PS50031"/>
    </source>
</evidence>
<dbReference type="GO" id="GO:0005737">
    <property type="term" value="C:cytoplasm"/>
    <property type="evidence" value="ECO:0007669"/>
    <property type="project" value="TreeGrafter"/>
</dbReference>
<dbReference type="Proteomes" id="UP000236161">
    <property type="component" value="Unassembled WGS sequence"/>
</dbReference>
<dbReference type="SUPFAM" id="SSF47473">
    <property type="entry name" value="EF-hand"/>
    <property type="match status" value="2"/>
</dbReference>
<dbReference type="PROSITE" id="PS50031">
    <property type="entry name" value="EH"/>
    <property type="match status" value="2"/>
</dbReference>
<accession>A0A2H9ZSC6</accession>
<dbReference type="SMART" id="SM00054">
    <property type="entry name" value="EFh"/>
    <property type="match status" value="3"/>
</dbReference>
<feature type="region of interest" description="Disordered" evidence="2">
    <location>
        <begin position="109"/>
        <end position="130"/>
    </location>
</feature>
<evidence type="ECO:0000256" key="1">
    <source>
        <dbReference type="SAM" id="Coils"/>
    </source>
</evidence>
<feature type="domain" description="EF-hand" evidence="4">
    <location>
        <begin position="9"/>
        <end position="44"/>
    </location>
</feature>
<feature type="compositionally biased region" description="Polar residues" evidence="2">
    <location>
        <begin position="476"/>
        <end position="490"/>
    </location>
</feature>
<feature type="region of interest" description="Disordered" evidence="2">
    <location>
        <begin position="910"/>
        <end position="987"/>
    </location>
</feature>
<dbReference type="InterPro" id="IPR002048">
    <property type="entry name" value="EF_hand_dom"/>
</dbReference>
<dbReference type="CDD" id="cd00052">
    <property type="entry name" value="EH"/>
    <property type="match status" value="2"/>
</dbReference>
<dbReference type="PANTHER" id="PTHR11216:SF172">
    <property type="entry name" value="EH DOMAIN-CONTAINING PROTEIN"/>
    <property type="match status" value="1"/>
</dbReference>
<feature type="compositionally biased region" description="Polar residues" evidence="2">
    <location>
        <begin position="922"/>
        <end position="937"/>
    </location>
</feature>
<protein>
    <submittedName>
        <fullName evidence="5">Uncharacterized protein</fullName>
    </submittedName>
</protein>
<feature type="compositionally biased region" description="Basic and acidic residues" evidence="2">
    <location>
        <begin position="910"/>
        <end position="919"/>
    </location>
</feature>
<keyword evidence="1" id="KW-0175">Coiled coil</keyword>
<dbReference type="GO" id="GO:0006897">
    <property type="term" value="P:endocytosis"/>
    <property type="evidence" value="ECO:0007669"/>
    <property type="project" value="TreeGrafter"/>
</dbReference>
<feature type="compositionally biased region" description="Low complexity" evidence="2">
    <location>
        <begin position="462"/>
        <end position="475"/>
    </location>
</feature>
<dbReference type="PANTHER" id="PTHR11216">
    <property type="entry name" value="EH DOMAIN"/>
    <property type="match status" value="1"/>
</dbReference>
<name>A0A2H9ZSC6_9ASPA</name>
<dbReference type="Pfam" id="PF12763">
    <property type="entry name" value="EH"/>
    <property type="match status" value="2"/>
</dbReference>
<dbReference type="GO" id="GO:0005509">
    <property type="term" value="F:calcium ion binding"/>
    <property type="evidence" value="ECO:0007669"/>
    <property type="project" value="InterPro"/>
</dbReference>
<feature type="coiled-coil region" evidence="1">
    <location>
        <begin position="671"/>
        <end position="705"/>
    </location>
</feature>
<proteinExistence type="predicted"/>
<feature type="compositionally biased region" description="Basic and acidic residues" evidence="2">
    <location>
        <begin position="1174"/>
        <end position="1189"/>
    </location>
</feature>
<reference evidence="5 6" key="1">
    <citation type="journal article" date="2017" name="Nature">
        <title>The Apostasia genome and the evolution of orchids.</title>
        <authorList>
            <person name="Zhang G.Q."/>
            <person name="Liu K.W."/>
            <person name="Li Z."/>
            <person name="Lohaus R."/>
            <person name="Hsiao Y.Y."/>
            <person name="Niu S.C."/>
            <person name="Wang J.Y."/>
            <person name="Lin Y.C."/>
            <person name="Xu Q."/>
            <person name="Chen L.J."/>
            <person name="Yoshida K."/>
            <person name="Fujiwara S."/>
            <person name="Wang Z.W."/>
            <person name="Zhang Y.Q."/>
            <person name="Mitsuda N."/>
            <person name="Wang M."/>
            <person name="Liu G.H."/>
            <person name="Pecoraro L."/>
            <person name="Huang H.X."/>
            <person name="Xiao X.J."/>
            <person name="Lin M."/>
            <person name="Wu X.Y."/>
            <person name="Wu W.L."/>
            <person name="Chen Y.Y."/>
            <person name="Chang S.B."/>
            <person name="Sakamoto S."/>
            <person name="Ohme-Takagi M."/>
            <person name="Yagi M."/>
            <person name="Zeng S.J."/>
            <person name="Shen C.Y."/>
            <person name="Yeh C.M."/>
            <person name="Luo Y.B."/>
            <person name="Tsai W.C."/>
            <person name="Van de Peer Y."/>
            <person name="Liu Z.J."/>
        </authorList>
    </citation>
    <scope>NUCLEOTIDE SEQUENCE [LARGE SCALE GENOMIC DNA]</scope>
    <source>
        <strain evidence="6">cv. Shenzhen</strain>
        <tissue evidence="5">Stem</tissue>
    </source>
</reference>
<feature type="region of interest" description="Disordered" evidence="2">
    <location>
        <begin position="599"/>
        <end position="644"/>
    </location>
</feature>
<evidence type="ECO:0000259" key="4">
    <source>
        <dbReference type="PROSITE" id="PS50222"/>
    </source>
</evidence>
<gene>
    <name evidence="5" type="ORF">AXF42_Ash015489</name>
</gene>
<evidence type="ECO:0000313" key="6">
    <source>
        <dbReference type="Proteomes" id="UP000236161"/>
    </source>
</evidence>
<dbReference type="GO" id="GO:0005886">
    <property type="term" value="C:plasma membrane"/>
    <property type="evidence" value="ECO:0007669"/>
    <property type="project" value="TreeGrafter"/>
</dbReference>
<feature type="region of interest" description="Disordered" evidence="2">
    <location>
        <begin position="458"/>
        <end position="490"/>
    </location>
</feature>
<feature type="region of interest" description="Disordered" evidence="2">
    <location>
        <begin position="1159"/>
        <end position="1189"/>
    </location>
</feature>
<evidence type="ECO:0000313" key="5">
    <source>
        <dbReference type="EMBL" id="PKA46196.1"/>
    </source>
</evidence>
<dbReference type="InterPro" id="IPR011992">
    <property type="entry name" value="EF-hand-dom_pair"/>
</dbReference>
<keyword evidence="6" id="KW-1185">Reference proteome</keyword>
<dbReference type="STRING" id="1088818.A0A2H9ZSC6"/>
<dbReference type="Gene3D" id="1.10.238.10">
    <property type="entry name" value="EF-hand"/>
    <property type="match status" value="2"/>
</dbReference>
<dbReference type="AlphaFoldDB" id="A0A2H9ZSC6"/>